<keyword evidence="2" id="KW-0812">Transmembrane</keyword>
<keyword evidence="2" id="KW-0472">Membrane</keyword>
<dbReference type="Proteomes" id="UP001151081">
    <property type="component" value="Unassembled WGS sequence"/>
</dbReference>
<gene>
    <name evidence="3" type="ORF">KEG57_11350</name>
</gene>
<protein>
    <submittedName>
        <fullName evidence="3">Uncharacterized protein</fullName>
    </submittedName>
</protein>
<dbReference type="EMBL" id="JAGTJJ010000004">
    <property type="protein sequence ID" value="MDC3981097.1"/>
    <property type="molecule type" value="Genomic_DNA"/>
</dbReference>
<proteinExistence type="predicted"/>
<dbReference type="AlphaFoldDB" id="A0A9X4ASE1"/>
<evidence type="ECO:0000256" key="1">
    <source>
        <dbReference type="SAM" id="MobiDB-lite"/>
    </source>
</evidence>
<feature type="region of interest" description="Disordered" evidence="1">
    <location>
        <begin position="39"/>
        <end position="69"/>
    </location>
</feature>
<name>A0A9X4ASE1_9BACT</name>
<comment type="caution">
    <text evidence="3">The sequence shown here is derived from an EMBL/GenBank/DDBJ whole genome shotgun (WGS) entry which is preliminary data.</text>
</comment>
<organism evidence="3 4">
    <name type="scientific">Polyangium jinanense</name>
    <dbReference type="NCBI Taxonomy" id="2829994"/>
    <lineage>
        <taxon>Bacteria</taxon>
        <taxon>Pseudomonadati</taxon>
        <taxon>Myxococcota</taxon>
        <taxon>Polyangia</taxon>
        <taxon>Polyangiales</taxon>
        <taxon>Polyangiaceae</taxon>
        <taxon>Polyangium</taxon>
    </lineage>
</organism>
<evidence type="ECO:0000256" key="2">
    <source>
        <dbReference type="SAM" id="Phobius"/>
    </source>
</evidence>
<keyword evidence="4" id="KW-1185">Reference proteome</keyword>
<reference evidence="3 4" key="1">
    <citation type="submission" date="2021-04" db="EMBL/GenBank/DDBJ databases">
        <title>Genome analysis of Polyangium sp.</title>
        <authorList>
            <person name="Li Y."/>
            <person name="Wang J."/>
        </authorList>
    </citation>
    <scope>NUCLEOTIDE SEQUENCE [LARGE SCALE GENOMIC DNA]</scope>
    <source>
        <strain evidence="3 4">SDU14</strain>
    </source>
</reference>
<keyword evidence="2" id="KW-1133">Transmembrane helix</keyword>
<sequence>MSDASARHHRRRWLAIAGAVSTVLIVSLGVISFWPGGAAQDGPNDPSDAGDASASAPLGSAASGSTDVPDAWSDDAFDCKPWEMIAGNRDERTILFFRNESFQEPYYHAYIAAHLDGRAERQLVLTSRGYPRGTADPSALHTPESRAILARLEGLAKRFHRVGAWLPYLAFGAKDGESATTWYVRFDEDGGAEIETGHKDWSWVRMPGSPDFVPRPRDLQDPRRVVERLPVVSYKYDDHRTAHLSEGTGDVCFFWEAPPAARRKLTCSNGIHTPSVLCDRGICGLFTKSSGLLEFSLVDQRSAQILADGYVDGIALDAHLGLAVNDTGLAAISYTYSKGRTTVVDTRTGIVRRGRDHRSSVSAASVWLDDHTLIVCEDDGRGRYRIAPLSLDDEGAWEVRKPDRWRQADVDGGSR</sequence>
<evidence type="ECO:0000313" key="3">
    <source>
        <dbReference type="EMBL" id="MDC3981097.1"/>
    </source>
</evidence>
<evidence type="ECO:0000313" key="4">
    <source>
        <dbReference type="Proteomes" id="UP001151081"/>
    </source>
</evidence>
<dbReference type="RefSeq" id="WP_272458459.1">
    <property type="nucleotide sequence ID" value="NZ_JAGTJJ010000004.1"/>
</dbReference>
<feature type="transmembrane region" description="Helical" evidence="2">
    <location>
        <begin position="12"/>
        <end position="34"/>
    </location>
</feature>
<accession>A0A9X4ASE1</accession>
<feature type="compositionally biased region" description="Low complexity" evidence="1">
    <location>
        <begin position="43"/>
        <end position="65"/>
    </location>
</feature>